<dbReference type="Gene3D" id="3.10.105.10">
    <property type="entry name" value="Dipeptide-binding Protein, Domain 3"/>
    <property type="match status" value="1"/>
</dbReference>
<gene>
    <name evidence="6" type="ORF">SAMN05192530_11171</name>
</gene>
<comment type="similarity">
    <text evidence="2">Belongs to the bacterial solute-binding protein 5 family.</text>
</comment>
<dbReference type="AlphaFoldDB" id="A0A1H0LV75"/>
<evidence type="ECO:0000256" key="3">
    <source>
        <dbReference type="ARBA" id="ARBA00022729"/>
    </source>
</evidence>
<dbReference type="PANTHER" id="PTHR30290">
    <property type="entry name" value="PERIPLASMIC BINDING COMPONENT OF ABC TRANSPORTER"/>
    <property type="match status" value="1"/>
</dbReference>
<evidence type="ECO:0000256" key="2">
    <source>
        <dbReference type="ARBA" id="ARBA00005695"/>
    </source>
</evidence>
<dbReference type="SUPFAM" id="SSF53850">
    <property type="entry name" value="Periplasmic binding protein-like II"/>
    <property type="match status" value="1"/>
</dbReference>
<dbReference type="Proteomes" id="UP000198793">
    <property type="component" value="Unassembled WGS sequence"/>
</dbReference>
<dbReference type="CDD" id="cd08497">
    <property type="entry name" value="MbnE-like"/>
    <property type="match status" value="1"/>
</dbReference>
<dbReference type="PIRSF" id="PIRSF002741">
    <property type="entry name" value="MppA"/>
    <property type="match status" value="1"/>
</dbReference>
<keyword evidence="3" id="KW-0732">Signal</keyword>
<dbReference type="InterPro" id="IPR030678">
    <property type="entry name" value="Peptide/Ni-bd"/>
</dbReference>
<dbReference type="EMBL" id="FNIT01000011">
    <property type="protein sequence ID" value="SDO72067.1"/>
    <property type="molecule type" value="Genomic_DNA"/>
</dbReference>
<dbReference type="Pfam" id="PF00496">
    <property type="entry name" value="SBP_bac_5"/>
    <property type="match status" value="1"/>
</dbReference>
<dbReference type="InterPro" id="IPR039424">
    <property type="entry name" value="SBP_5"/>
</dbReference>
<comment type="subcellular location">
    <subcellularLocation>
        <location evidence="1">Periplasm</location>
    </subcellularLocation>
</comment>
<protein>
    <submittedName>
        <fullName evidence="6">Microcin C transport system substrate-binding protein</fullName>
    </submittedName>
</protein>
<evidence type="ECO:0000313" key="6">
    <source>
        <dbReference type="EMBL" id="SDO72067.1"/>
    </source>
</evidence>
<organism evidence="6 7">
    <name type="scientific">Aureimonas jatrophae</name>
    <dbReference type="NCBI Taxonomy" id="1166073"/>
    <lineage>
        <taxon>Bacteria</taxon>
        <taxon>Pseudomonadati</taxon>
        <taxon>Pseudomonadota</taxon>
        <taxon>Alphaproteobacteria</taxon>
        <taxon>Hyphomicrobiales</taxon>
        <taxon>Aurantimonadaceae</taxon>
        <taxon>Aureimonas</taxon>
    </lineage>
</organism>
<proteinExistence type="inferred from homology"/>
<dbReference type="GO" id="GO:0015833">
    <property type="term" value="P:peptide transport"/>
    <property type="evidence" value="ECO:0007669"/>
    <property type="project" value="TreeGrafter"/>
</dbReference>
<feature type="region of interest" description="Disordered" evidence="4">
    <location>
        <begin position="13"/>
        <end position="33"/>
    </location>
</feature>
<dbReference type="GO" id="GO:1904680">
    <property type="term" value="F:peptide transmembrane transporter activity"/>
    <property type="evidence" value="ECO:0007669"/>
    <property type="project" value="TreeGrafter"/>
</dbReference>
<evidence type="ECO:0000256" key="1">
    <source>
        <dbReference type="ARBA" id="ARBA00004418"/>
    </source>
</evidence>
<dbReference type="Gene3D" id="3.40.190.10">
    <property type="entry name" value="Periplasmic binding protein-like II"/>
    <property type="match status" value="1"/>
</dbReference>
<keyword evidence="7" id="KW-1185">Reference proteome</keyword>
<dbReference type="GO" id="GO:0043190">
    <property type="term" value="C:ATP-binding cassette (ABC) transporter complex"/>
    <property type="evidence" value="ECO:0007669"/>
    <property type="project" value="InterPro"/>
</dbReference>
<sequence>MVDRGAGVFTFGGRHPVPFDRPGPPHAFRRRSQPLDPRPIRLAFVAALLLSAASQVAMAQEASAPGTATAAAPAAGEWHTSNGLIRPSRYPDGFSHYDYVNPDAPKGGTLRLSAPGTFDSFNPFPVRGTPAAGFAAFGGGIAYDTLLEQSTDEPGVAHALVAEALRYPADISSVTFRIDPAARFGDGQPITAEDVVWSFQTVTQLSPLYANYYRSVTAAEVTGSQEVTFRFDQTGNRELPNIMGDLVVLPRHFWEGTDASGKKRDITQPTLEIPVGSGPYRVKSFQPGSVIEWERVADYWAADKGPRRGRYNYDTIRYTYFRDQSASWEAYKRGGYQDYRLENSAGRWATGYTFPAAADGRVKKGAFPSETGEPMQGFVLNTRLEKFADPRTRQAITLAYNFEEMNRSLFYGLYRRTTSYFQGSELASSGLPEGRELALLEPLRDKLPPEVFTTPYTLPDYSKPGAERDTLRRSFELLQAAGWTRKGSSLVDAQGRPFTIEFLAADPSASRVIDPFANQLRRLGILATTRIVDASQYQALVTNFEFDVVTDLFAQSLSPGNEQRDFWSSRAATQPGSRNTPGIRNEAVDALIDKVIYAPDRDTLVAATHALDRTLLWNWYVVPQYHNPEIWLSWWDKFGMPEKGPAYQGIDPYSWWVKGEVAVNTPADAAAAGEPDPASAPAARP</sequence>
<dbReference type="GO" id="GO:0042884">
    <property type="term" value="P:microcin transport"/>
    <property type="evidence" value="ECO:0007669"/>
    <property type="project" value="TreeGrafter"/>
</dbReference>
<accession>A0A1H0LV75</accession>
<dbReference type="InterPro" id="IPR000914">
    <property type="entry name" value="SBP_5_dom"/>
</dbReference>
<feature type="domain" description="Solute-binding protein family 5" evidence="5">
    <location>
        <begin position="161"/>
        <end position="568"/>
    </location>
</feature>
<evidence type="ECO:0000313" key="7">
    <source>
        <dbReference type="Proteomes" id="UP000198793"/>
    </source>
</evidence>
<evidence type="ECO:0000259" key="5">
    <source>
        <dbReference type="Pfam" id="PF00496"/>
    </source>
</evidence>
<dbReference type="STRING" id="1166073.SAMN05192530_11171"/>
<reference evidence="6 7" key="1">
    <citation type="submission" date="2016-10" db="EMBL/GenBank/DDBJ databases">
        <authorList>
            <person name="de Groot N.N."/>
        </authorList>
    </citation>
    <scope>NUCLEOTIDE SEQUENCE [LARGE SCALE GENOMIC DNA]</scope>
    <source>
        <strain evidence="7">L7-484,KACC 16230,DSM 25025</strain>
    </source>
</reference>
<name>A0A1H0LV75_9HYPH</name>
<dbReference type="PANTHER" id="PTHR30290:SF64">
    <property type="entry name" value="ABC TRANSPORTER PERIPLASMIC BINDING PROTEIN"/>
    <property type="match status" value="1"/>
</dbReference>
<evidence type="ECO:0000256" key="4">
    <source>
        <dbReference type="SAM" id="MobiDB-lite"/>
    </source>
</evidence>
<dbReference type="GO" id="GO:0030288">
    <property type="term" value="C:outer membrane-bounded periplasmic space"/>
    <property type="evidence" value="ECO:0007669"/>
    <property type="project" value="TreeGrafter"/>
</dbReference>